<reference evidence="3 4" key="1">
    <citation type="submission" date="2017-03" db="EMBL/GenBank/DDBJ databases">
        <authorList>
            <person name="Afonso C.L."/>
            <person name="Miller P.J."/>
            <person name="Scott M.A."/>
            <person name="Spackman E."/>
            <person name="Goraichik I."/>
            <person name="Dimitrov K.M."/>
            <person name="Suarez D.L."/>
            <person name="Swayne D.E."/>
        </authorList>
    </citation>
    <scope>NUCLEOTIDE SEQUENCE [LARGE SCALE GENOMIC DNA]</scope>
    <source>
        <strain evidence="3 4">CECT 8367</strain>
    </source>
</reference>
<dbReference type="GO" id="GO:0008880">
    <property type="term" value="F:glucuronate isomerase activity"/>
    <property type="evidence" value="ECO:0007669"/>
    <property type="project" value="InterPro"/>
</dbReference>
<reference evidence="2 5" key="2">
    <citation type="submission" date="2018-03" db="EMBL/GenBank/DDBJ databases">
        <title>Genomic Encyclopedia of Archaeal and Bacterial Type Strains, Phase II (KMG-II): from individual species to whole genera.</title>
        <authorList>
            <person name="Goeker M."/>
        </authorList>
    </citation>
    <scope>NUCLEOTIDE SEQUENCE [LARGE SCALE GENOMIC DNA]</scope>
    <source>
        <strain evidence="2 5">DSM 29956</strain>
    </source>
</reference>
<keyword evidence="5" id="KW-1185">Reference proteome</keyword>
<dbReference type="NCBIfam" id="TIGR04378">
    <property type="entry name" value="myo_inos_iolB"/>
    <property type="match status" value="1"/>
</dbReference>
<sequence length="263" mass="28522">MTDLLRRPLAATGTLHDITPESAGWDHAGLAVHRLRQGEGLSRATKDREAILVLIEGRAEMSAGEERFGEMGDRTSPFKGLPHALYVPAESDWSARATSDCIIAVCSAPARPGHAARCLGPKGLHPVNRGEGILARRVTEIAMEAQEGADTLLVREVVTPGGAWASWPGHRHDKDDFPRITRLEEISYHRVAPECGFAVQRIFDGNGLDVTLTIRDGDVTLVPRGHHPRGVPPGVDLYSLIVMAGPLRALRVETDPAFTAFED</sequence>
<proteinExistence type="predicted"/>
<dbReference type="Proteomes" id="UP000193495">
    <property type="component" value="Unassembled WGS sequence"/>
</dbReference>
<evidence type="ECO:0000313" key="3">
    <source>
        <dbReference type="EMBL" id="SLN19485.1"/>
    </source>
</evidence>
<dbReference type="SUPFAM" id="SSF51182">
    <property type="entry name" value="RmlC-like cupins"/>
    <property type="match status" value="1"/>
</dbReference>
<dbReference type="Proteomes" id="UP000240624">
    <property type="component" value="Unassembled WGS sequence"/>
</dbReference>
<protein>
    <submittedName>
        <fullName evidence="3">5-deoxy-glucuronate isomerase</fullName>
        <ecNumber evidence="3">5.3.1.-</ecNumber>
    </submittedName>
    <submittedName>
        <fullName evidence="2">5-deoxyglucuronate isomerase</fullName>
    </submittedName>
</protein>
<dbReference type="InterPro" id="IPR021120">
    <property type="entry name" value="KduI/IolB_isomerase"/>
</dbReference>
<name>A0A1X6YFJ4_9RHOB</name>
<dbReference type="OrthoDB" id="6121073at2"/>
<dbReference type="EMBL" id="PYGB01000013">
    <property type="protein sequence ID" value="PSK82162.1"/>
    <property type="molecule type" value="Genomic_DNA"/>
</dbReference>
<dbReference type="InterPro" id="IPR011051">
    <property type="entry name" value="RmlC_Cupin_sf"/>
</dbReference>
<dbReference type="InterPro" id="IPR024203">
    <property type="entry name" value="Deoxy-glucuronate_isom_IolB"/>
</dbReference>
<gene>
    <name evidence="3" type="primary">iolB_1</name>
    <name evidence="2" type="ORF">CLV79_11346</name>
    <name evidence="3" type="ORF">LOS8367_00486</name>
</gene>
<organism evidence="3 4">
    <name type="scientific">Limimaricola soesokkakensis</name>
    <dbReference type="NCBI Taxonomy" id="1343159"/>
    <lineage>
        <taxon>Bacteria</taxon>
        <taxon>Pseudomonadati</taxon>
        <taxon>Pseudomonadota</taxon>
        <taxon>Alphaproteobacteria</taxon>
        <taxon>Rhodobacterales</taxon>
        <taxon>Paracoccaceae</taxon>
        <taxon>Limimaricola</taxon>
    </lineage>
</organism>
<dbReference type="PANTHER" id="PTHR39193:SF1">
    <property type="entry name" value="5-DEOXY-GLUCURONATE ISOMERASE"/>
    <property type="match status" value="1"/>
</dbReference>
<dbReference type="AlphaFoldDB" id="A0A1X6YFJ4"/>
<dbReference type="Gene3D" id="2.60.120.10">
    <property type="entry name" value="Jelly Rolls"/>
    <property type="match status" value="2"/>
</dbReference>
<evidence type="ECO:0000313" key="4">
    <source>
        <dbReference type="Proteomes" id="UP000193495"/>
    </source>
</evidence>
<dbReference type="RefSeq" id="WP_085894835.1">
    <property type="nucleotide sequence ID" value="NZ_FWFY01000001.1"/>
</dbReference>
<dbReference type="EC" id="5.3.1.-" evidence="3"/>
<dbReference type="InterPro" id="IPR014710">
    <property type="entry name" value="RmlC-like_jellyroll"/>
</dbReference>
<keyword evidence="1 3" id="KW-0413">Isomerase</keyword>
<dbReference type="PIRSF" id="PIRSF036628">
    <property type="entry name" value="IolB"/>
    <property type="match status" value="1"/>
</dbReference>
<evidence type="ECO:0000256" key="1">
    <source>
        <dbReference type="ARBA" id="ARBA00023235"/>
    </source>
</evidence>
<dbReference type="Pfam" id="PF04962">
    <property type="entry name" value="KduI"/>
    <property type="match status" value="1"/>
</dbReference>
<dbReference type="EMBL" id="FWFY01000001">
    <property type="protein sequence ID" value="SLN19485.1"/>
    <property type="molecule type" value="Genomic_DNA"/>
</dbReference>
<dbReference type="PANTHER" id="PTHR39193">
    <property type="entry name" value="5-DEOXY-GLUCURONATE ISOMERASE"/>
    <property type="match status" value="1"/>
</dbReference>
<dbReference type="GO" id="GO:0019310">
    <property type="term" value="P:inositol catabolic process"/>
    <property type="evidence" value="ECO:0007669"/>
    <property type="project" value="InterPro"/>
</dbReference>
<evidence type="ECO:0000313" key="5">
    <source>
        <dbReference type="Proteomes" id="UP000240624"/>
    </source>
</evidence>
<evidence type="ECO:0000313" key="2">
    <source>
        <dbReference type="EMBL" id="PSK82162.1"/>
    </source>
</evidence>
<accession>A0A1X6YFJ4</accession>